<evidence type="ECO:0000256" key="5">
    <source>
        <dbReference type="ARBA" id="ARBA00022884"/>
    </source>
</evidence>
<dbReference type="CDD" id="cd12540">
    <property type="entry name" value="RRM_U2AFBPL"/>
    <property type="match status" value="1"/>
</dbReference>
<dbReference type="Gene3D" id="3.30.70.330">
    <property type="match status" value="1"/>
</dbReference>
<dbReference type="PANTHER" id="PTHR12620">
    <property type="entry name" value="U2 SNRNP AUXILIARY FACTOR, SMALL SUBUNIT"/>
    <property type="match status" value="1"/>
</dbReference>
<dbReference type="GO" id="GO:0003677">
    <property type="term" value="F:DNA binding"/>
    <property type="evidence" value="ECO:0007669"/>
    <property type="project" value="UniProtKB-KW"/>
</dbReference>
<feature type="domain" description="C3H1-type" evidence="12">
    <location>
        <begin position="302"/>
        <end position="329"/>
    </location>
</feature>
<dbReference type="SMART" id="SM00356">
    <property type="entry name" value="ZnF_C3H1"/>
    <property type="match status" value="2"/>
</dbReference>
<name>A0A2J7R7K6_9NEOP</name>
<dbReference type="InterPro" id="IPR000504">
    <property type="entry name" value="RRM_dom"/>
</dbReference>
<dbReference type="STRING" id="105785.A0A2J7R7K6"/>
<dbReference type="InterPro" id="IPR036855">
    <property type="entry name" value="Znf_CCCH_sf"/>
</dbReference>
<dbReference type="GO" id="GO:0008270">
    <property type="term" value="F:zinc ion binding"/>
    <property type="evidence" value="ECO:0007669"/>
    <property type="project" value="UniProtKB-KW"/>
</dbReference>
<evidence type="ECO:0000256" key="6">
    <source>
        <dbReference type="ARBA" id="ARBA00023125"/>
    </source>
</evidence>
<dbReference type="Pfam" id="PF00642">
    <property type="entry name" value="zf-CCCH"/>
    <property type="match status" value="1"/>
</dbReference>
<dbReference type="InParanoid" id="A0A2J7R7K6"/>
<feature type="coiled-coil region" evidence="9">
    <location>
        <begin position="77"/>
        <end position="139"/>
    </location>
</feature>
<gene>
    <name evidence="13" type="ORF">B7P43_G09613</name>
</gene>
<accession>A0A2J7R7K6</accession>
<keyword evidence="3 8" id="KW-0863">Zinc-finger</keyword>
<keyword evidence="9" id="KW-0175">Coiled coil</keyword>
<reference evidence="13 14" key="1">
    <citation type="submission" date="2017-12" db="EMBL/GenBank/DDBJ databases">
        <title>Hemimetabolous genomes reveal molecular basis of termite eusociality.</title>
        <authorList>
            <person name="Harrison M.C."/>
            <person name="Jongepier E."/>
            <person name="Robertson H.M."/>
            <person name="Arning N."/>
            <person name="Bitard-Feildel T."/>
            <person name="Chao H."/>
            <person name="Childers C.P."/>
            <person name="Dinh H."/>
            <person name="Doddapaneni H."/>
            <person name="Dugan S."/>
            <person name="Gowin J."/>
            <person name="Greiner C."/>
            <person name="Han Y."/>
            <person name="Hu H."/>
            <person name="Hughes D.S.T."/>
            <person name="Huylmans A.-K."/>
            <person name="Kemena C."/>
            <person name="Kremer L.P.M."/>
            <person name="Lee S.L."/>
            <person name="Lopez-Ezquerra A."/>
            <person name="Mallet L."/>
            <person name="Monroy-Kuhn J.M."/>
            <person name="Moser A."/>
            <person name="Murali S.C."/>
            <person name="Muzny D.M."/>
            <person name="Otani S."/>
            <person name="Piulachs M.-D."/>
            <person name="Poelchau M."/>
            <person name="Qu J."/>
            <person name="Schaub F."/>
            <person name="Wada-Katsumata A."/>
            <person name="Worley K.C."/>
            <person name="Xie Q."/>
            <person name="Ylla G."/>
            <person name="Poulsen M."/>
            <person name="Gibbs R.A."/>
            <person name="Schal C."/>
            <person name="Richards S."/>
            <person name="Belles X."/>
            <person name="Korb J."/>
            <person name="Bornberg-Bauer E."/>
        </authorList>
    </citation>
    <scope>NUCLEOTIDE SEQUENCE [LARGE SCALE GENOMIC DNA]</scope>
    <source>
        <tissue evidence="13">Whole body</tissue>
    </source>
</reference>
<evidence type="ECO:0000259" key="12">
    <source>
        <dbReference type="PROSITE" id="PS50103"/>
    </source>
</evidence>
<dbReference type="InterPro" id="IPR009145">
    <property type="entry name" value="U2AF_small"/>
</dbReference>
<dbReference type="Proteomes" id="UP000235965">
    <property type="component" value="Unassembled WGS sequence"/>
</dbReference>
<dbReference type="AlphaFoldDB" id="A0A2J7R7K6"/>
<evidence type="ECO:0000256" key="9">
    <source>
        <dbReference type="SAM" id="Coils"/>
    </source>
</evidence>
<dbReference type="InterPro" id="IPR003954">
    <property type="entry name" value="RRM_euk-type"/>
</dbReference>
<proteinExistence type="predicted"/>
<dbReference type="GO" id="GO:0000398">
    <property type="term" value="P:mRNA splicing, via spliceosome"/>
    <property type="evidence" value="ECO:0007669"/>
    <property type="project" value="InterPro"/>
</dbReference>
<dbReference type="PRINTS" id="PR01848">
    <property type="entry name" value="U2AUXFACTOR"/>
</dbReference>
<keyword evidence="2" id="KW-0677">Repeat</keyword>
<feature type="compositionally biased region" description="Basic residues" evidence="10">
    <location>
        <begin position="402"/>
        <end position="413"/>
    </location>
</feature>
<keyword evidence="6" id="KW-0238">DNA-binding</keyword>
<dbReference type="InterPro" id="IPR035979">
    <property type="entry name" value="RBD_domain_sf"/>
</dbReference>
<feature type="zinc finger region" description="C3H1-type" evidence="8">
    <location>
        <begin position="163"/>
        <end position="190"/>
    </location>
</feature>
<dbReference type="GO" id="GO:0003723">
    <property type="term" value="F:RNA binding"/>
    <property type="evidence" value="ECO:0007669"/>
    <property type="project" value="UniProtKB-UniRule"/>
</dbReference>
<dbReference type="GO" id="GO:0089701">
    <property type="term" value="C:U2AF complex"/>
    <property type="evidence" value="ECO:0007669"/>
    <property type="project" value="InterPro"/>
</dbReference>
<dbReference type="InterPro" id="IPR012677">
    <property type="entry name" value="Nucleotide-bd_a/b_plait_sf"/>
</dbReference>
<evidence type="ECO:0000256" key="3">
    <source>
        <dbReference type="ARBA" id="ARBA00022771"/>
    </source>
</evidence>
<organism evidence="13 14">
    <name type="scientific">Cryptotermes secundus</name>
    <dbReference type="NCBI Taxonomy" id="105785"/>
    <lineage>
        <taxon>Eukaryota</taxon>
        <taxon>Metazoa</taxon>
        <taxon>Ecdysozoa</taxon>
        <taxon>Arthropoda</taxon>
        <taxon>Hexapoda</taxon>
        <taxon>Insecta</taxon>
        <taxon>Pterygota</taxon>
        <taxon>Neoptera</taxon>
        <taxon>Polyneoptera</taxon>
        <taxon>Dictyoptera</taxon>
        <taxon>Blattodea</taxon>
        <taxon>Blattoidea</taxon>
        <taxon>Termitoidae</taxon>
        <taxon>Kalotermitidae</taxon>
        <taxon>Cryptotermitinae</taxon>
        <taxon>Cryptotermes</taxon>
    </lineage>
</organism>
<evidence type="ECO:0000256" key="8">
    <source>
        <dbReference type="PROSITE-ProRule" id="PRU00723"/>
    </source>
</evidence>
<protein>
    <submittedName>
        <fullName evidence="13">Uncharacterized protein</fullName>
    </submittedName>
</protein>
<evidence type="ECO:0000256" key="4">
    <source>
        <dbReference type="ARBA" id="ARBA00022833"/>
    </source>
</evidence>
<dbReference type="OrthoDB" id="75923at2759"/>
<dbReference type="Pfam" id="PF00076">
    <property type="entry name" value="RRM_1"/>
    <property type="match status" value="1"/>
</dbReference>
<dbReference type="SMART" id="SM00361">
    <property type="entry name" value="RRM_1"/>
    <property type="match status" value="1"/>
</dbReference>
<dbReference type="EMBL" id="NEVH01006731">
    <property type="protein sequence ID" value="PNF36817.1"/>
    <property type="molecule type" value="Genomic_DNA"/>
</dbReference>
<feature type="domain" description="C3H1-type" evidence="12">
    <location>
        <begin position="163"/>
        <end position="190"/>
    </location>
</feature>
<evidence type="ECO:0000313" key="14">
    <source>
        <dbReference type="Proteomes" id="UP000235965"/>
    </source>
</evidence>
<dbReference type="InterPro" id="IPR000571">
    <property type="entry name" value="Znf_CCCH"/>
</dbReference>
<evidence type="ECO:0000313" key="13">
    <source>
        <dbReference type="EMBL" id="PNF36817.1"/>
    </source>
</evidence>
<feature type="zinc finger region" description="C3H1-type" evidence="8">
    <location>
        <begin position="302"/>
        <end position="329"/>
    </location>
</feature>
<feature type="compositionally biased region" description="Basic residues" evidence="10">
    <location>
        <begin position="345"/>
        <end position="374"/>
    </location>
</feature>
<feature type="domain" description="RRM" evidence="11">
    <location>
        <begin position="194"/>
        <end position="300"/>
    </location>
</feature>
<dbReference type="FunCoup" id="A0A2J7R7K6">
    <property type="interactions" value="229"/>
</dbReference>
<comment type="caution">
    <text evidence="13">The sequence shown here is derived from an EMBL/GenBank/DDBJ whole genome shotgun (WGS) entry which is preliminary data.</text>
</comment>
<dbReference type="PROSITE" id="PS50102">
    <property type="entry name" value="RRM"/>
    <property type="match status" value="1"/>
</dbReference>
<evidence type="ECO:0000256" key="2">
    <source>
        <dbReference type="ARBA" id="ARBA00022737"/>
    </source>
</evidence>
<evidence type="ECO:0000259" key="11">
    <source>
        <dbReference type="PROSITE" id="PS50102"/>
    </source>
</evidence>
<keyword evidence="4 8" id="KW-0862">Zinc</keyword>
<evidence type="ECO:0000256" key="10">
    <source>
        <dbReference type="SAM" id="MobiDB-lite"/>
    </source>
</evidence>
<evidence type="ECO:0000256" key="7">
    <source>
        <dbReference type="PROSITE-ProRule" id="PRU00176"/>
    </source>
</evidence>
<dbReference type="PROSITE" id="PS50103">
    <property type="entry name" value="ZF_C3H1"/>
    <property type="match status" value="2"/>
</dbReference>
<feature type="compositionally biased region" description="Basic and acidic residues" evidence="10">
    <location>
        <begin position="414"/>
        <end position="430"/>
    </location>
</feature>
<keyword evidence="1 8" id="KW-0479">Metal-binding</keyword>
<feature type="region of interest" description="Disordered" evidence="10">
    <location>
        <begin position="345"/>
        <end position="456"/>
    </location>
</feature>
<keyword evidence="5 7" id="KW-0694">RNA-binding</keyword>
<sequence>MGRHKKWRALAKKMRRKRIRRALAQRRDELLQKEQEEREKSPRYQAWLTEQNVLEEFRLEEESRLQMERHRQWERDEELAQQQWKEREERLARAKEEKARQELKIREEWELEQRRQKEAEEEENQKEAEKLKKQEELMRQIDDFIKHGGELPPSVNISTETHPDKPVCPFFSKTGACRFGDRCSRNHPRPGISRVLLIPNFYSHFGIDQSMIDEYDTDLMLEYDDTETYQHFREFYEDVLPEFELYGRVVQFKVCCNCEPHLRGNVYIEYASERDAVAAFQKFQGRWYGGRQLNVEFTCVSSWKSALCGLFFKSRCPKGRSCNFLHVFRNPGNAFVDADHGRGYSWRHRQRNPRSRSRSRSKSYSRSPCRRSHRSKDSKSHWRWSESPEPPPHSMNGDSKQKSHHSSARRSREKIHSQERKGKRDEERTRSRSSRTLNSHRKERKRKTSWSHSRSK</sequence>
<dbReference type="SUPFAM" id="SSF54928">
    <property type="entry name" value="RNA-binding domain, RBD"/>
    <property type="match status" value="1"/>
</dbReference>
<dbReference type="FunFam" id="3.30.70.330:FF:000318">
    <property type="entry name" value="Zinc finger CCCH domain-containing protein 5"/>
    <property type="match status" value="1"/>
</dbReference>
<feature type="compositionally biased region" description="Basic and acidic residues" evidence="10">
    <location>
        <begin position="375"/>
        <end position="386"/>
    </location>
</feature>
<dbReference type="SUPFAM" id="SSF90229">
    <property type="entry name" value="CCCH zinc finger"/>
    <property type="match status" value="1"/>
</dbReference>
<keyword evidence="14" id="KW-1185">Reference proteome</keyword>
<feature type="compositionally biased region" description="Basic residues" evidence="10">
    <location>
        <begin position="438"/>
        <end position="456"/>
    </location>
</feature>
<evidence type="ECO:0000256" key="1">
    <source>
        <dbReference type="ARBA" id="ARBA00022723"/>
    </source>
</evidence>